<gene>
    <name evidence="2" type="ORF">C7443_10253</name>
</gene>
<dbReference type="InterPro" id="IPR049874">
    <property type="entry name" value="ROK_cs"/>
</dbReference>
<evidence type="ECO:0000313" key="3">
    <source>
        <dbReference type="Proteomes" id="UP000246569"/>
    </source>
</evidence>
<organism evidence="2 3">
    <name type="scientific">Plasticicumulans acidivorans</name>
    <dbReference type="NCBI Taxonomy" id="886464"/>
    <lineage>
        <taxon>Bacteria</taxon>
        <taxon>Pseudomonadati</taxon>
        <taxon>Pseudomonadota</taxon>
        <taxon>Gammaproteobacteria</taxon>
        <taxon>Candidatus Competibacteraceae</taxon>
        <taxon>Plasticicumulans</taxon>
    </lineage>
</organism>
<dbReference type="InterPro" id="IPR043129">
    <property type="entry name" value="ATPase_NBD"/>
</dbReference>
<dbReference type="EMBL" id="QGTJ01000002">
    <property type="protein sequence ID" value="PWV64404.1"/>
    <property type="molecule type" value="Genomic_DNA"/>
</dbReference>
<dbReference type="Proteomes" id="UP000246569">
    <property type="component" value="Unassembled WGS sequence"/>
</dbReference>
<dbReference type="AlphaFoldDB" id="A0A317MXY4"/>
<dbReference type="RefSeq" id="WP_110017075.1">
    <property type="nucleotide sequence ID" value="NZ_QGTJ01000002.1"/>
</dbReference>
<dbReference type="Gene3D" id="3.30.420.40">
    <property type="match status" value="2"/>
</dbReference>
<reference evidence="2 3" key="1">
    <citation type="submission" date="2018-05" db="EMBL/GenBank/DDBJ databases">
        <title>Genomic Encyclopedia of Type Strains, Phase IV (KMG-IV): sequencing the most valuable type-strain genomes for metagenomic binning, comparative biology and taxonomic classification.</title>
        <authorList>
            <person name="Goeker M."/>
        </authorList>
    </citation>
    <scope>NUCLEOTIDE SEQUENCE [LARGE SCALE GENOMIC DNA]</scope>
    <source>
        <strain evidence="2 3">DSM 23606</strain>
    </source>
</reference>
<keyword evidence="2" id="KW-0808">Transferase</keyword>
<evidence type="ECO:0000313" key="2">
    <source>
        <dbReference type="EMBL" id="PWV64404.1"/>
    </source>
</evidence>
<sequence>MFDTSGYRIGVDLGGTKIELLMLDPLGREQWRRRVATPQGDYGATLAAIRRLVDDAESALGLRASVGVGTPGAPSPLNGRMRNCNSTWLNGERLQDDLEAVLARPVHIANDANCFALSEAIDGAAAGARCVFGVILGTGVGGGIVVHGQPLSGCNAIAGEWGHNPLPWPQDEERPGPACYCGRHGCIETWLSGPGFAADHVRHGGLEREAHAIARRAAQGSVDCLVSLERYCERLARALAHVINLLDPEVIVLGGGLSNIEALYTEVPRYWKRWVFSDIVRTRLLPPKHGDSSGVRGAAWLWAP</sequence>
<dbReference type="OrthoDB" id="9810372at2"/>
<protein>
    <submittedName>
        <fullName evidence="2">N-acetylglucosamine kinase</fullName>
    </submittedName>
</protein>
<dbReference type="PANTHER" id="PTHR18964:SF174">
    <property type="entry name" value="D-ALLOSE KINASE-RELATED"/>
    <property type="match status" value="1"/>
</dbReference>
<comment type="caution">
    <text evidence="2">The sequence shown here is derived from an EMBL/GenBank/DDBJ whole genome shotgun (WGS) entry which is preliminary data.</text>
</comment>
<dbReference type="CDD" id="cd24066">
    <property type="entry name" value="ASKHA_NBD_ROK_EcFRK-like"/>
    <property type="match status" value="1"/>
</dbReference>
<keyword evidence="1" id="KW-0119">Carbohydrate metabolism</keyword>
<keyword evidence="3" id="KW-1185">Reference proteome</keyword>
<dbReference type="GO" id="GO:0004396">
    <property type="term" value="F:hexokinase activity"/>
    <property type="evidence" value="ECO:0007669"/>
    <property type="project" value="TreeGrafter"/>
</dbReference>
<dbReference type="PANTHER" id="PTHR18964">
    <property type="entry name" value="ROK (REPRESSOR, ORF, KINASE) FAMILY"/>
    <property type="match status" value="1"/>
</dbReference>
<dbReference type="PROSITE" id="PS01125">
    <property type="entry name" value="ROK"/>
    <property type="match status" value="1"/>
</dbReference>
<dbReference type="SUPFAM" id="SSF53067">
    <property type="entry name" value="Actin-like ATPase domain"/>
    <property type="match status" value="1"/>
</dbReference>
<accession>A0A317MXY4</accession>
<dbReference type="Pfam" id="PF00480">
    <property type="entry name" value="ROK"/>
    <property type="match status" value="1"/>
</dbReference>
<keyword evidence="2" id="KW-0418">Kinase</keyword>
<name>A0A317MXY4_9GAMM</name>
<proteinExistence type="predicted"/>
<dbReference type="InterPro" id="IPR000600">
    <property type="entry name" value="ROK"/>
</dbReference>
<evidence type="ECO:0000256" key="1">
    <source>
        <dbReference type="ARBA" id="ARBA00023277"/>
    </source>
</evidence>